<evidence type="ECO:0000256" key="3">
    <source>
        <dbReference type="ARBA" id="ARBA00022764"/>
    </source>
</evidence>
<evidence type="ECO:0000313" key="6">
    <source>
        <dbReference type="EMBL" id="QJR34766.1"/>
    </source>
</evidence>
<keyword evidence="7" id="KW-1185">Reference proteome</keyword>
<dbReference type="SUPFAM" id="SSF48230">
    <property type="entry name" value="Chondroitin AC/alginate lyase"/>
    <property type="match status" value="1"/>
</dbReference>
<protein>
    <recommendedName>
        <fullName evidence="5">Heparinase II/III-like C-terminal domain-containing protein</fullName>
    </recommendedName>
</protein>
<dbReference type="Gene3D" id="2.70.98.70">
    <property type="match status" value="1"/>
</dbReference>
<gene>
    <name evidence="6" type="ORF">HKW67_04165</name>
</gene>
<comment type="subcellular location">
    <subcellularLocation>
        <location evidence="1">Periplasm</location>
    </subcellularLocation>
</comment>
<evidence type="ECO:0000256" key="2">
    <source>
        <dbReference type="ARBA" id="ARBA00022729"/>
    </source>
</evidence>
<feature type="domain" description="Heparinase II/III-like C-terminal" evidence="5">
    <location>
        <begin position="402"/>
        <end position="505"/>
    </location>
</feature>
<evidence type="ECO:0000313" key="7">
    <source>
        <dbReference type="Proteomes" id="UP000500938"/>
    </source>
</evidence>
<reference evidence="6 7" key="1">
    <citation type="submission" date="2020-05" db="EMBL/GenBank/DDBJ databases">
        <title>Complete genome sequence of Gemmatimonas greenlandica TET16.</title>
        <authorList>
            <person name="Zeng Y."/>
        </authorList>
    </citation>
    <scope>NUCLEOTIDE SEQUENCE [LARGE SCALE GENOMIC DNA]</scope>
    <source>
        <strain evidence="6 7">TET16</strain>
    </source>
</reference>
<dbReference type="GO" id="GO:0016829">
    <property type="term" value="F:lyase activity"/>
    <property type="evidence" value="ECO:0007669"/>
    <property type="project" value="UniProtKB-KW"/>
</dbReference>
<dbReference type="InterPro" id="IPR008929">
    <property type="entry name" value="Chondroitin_lyas"/>
</dbReference>
<dbReference type="GO" id="GO:0042597">
    <property type="term" value="C:periplasmic space"/>
    <property type="evidence" value="ECO:0007669"/>
    <property type="project" value="UniProtKB-SubCell"/>
</dbReference>
<dbReference type="Proteomes" id="UP000500938">
    <property type="component" value="Chromosome"/>
</dbReference>
<name>A0A6M4IMY3_9BACT</name>
<dbReference type="KEGG" id="ggr:HKW67_04165"/>
<evidence type="ECO:0000256" key="1">
    <source>
        <dbReference type="ARBA" id="ARBA00004418"/>
    </source>
</evidence>
<accession>A0A6M4IMY3</accession>
<dbReference type="AlphaFoldDB" id="A0A6M4IMY3"/>
<dbReference type="PANTHER" id="PTHR39210:SF1">
    <property type="entry name" value="HEPARIN-SULFATE LYASE"/>
    <property type="match status" value="1"/>
</dbReference>
<proteinExistence type="predicted"/>
<evidence type="ECO:0000256" key="4">
    <source>
        <dbReference type="ARBA" id="ARBA00023239"/>
    </source>
</evidence>
<sequence length="945" mass="103082">MKRLRLLPLDLDARRLVTAEGSSLAPTLSGLARELEPLMQRELPIPRRKARLTRVGGRCPVHGGLLEFDPWVPLAHYCERCAHAYTGVEHHDWWAMGAQLYTAERAVHAATLYALRGDLRHAELAVRILAEFADRYEEWPNRDNVLGPTRPFFSTYLESIWLLNLCHALDLLDVSLAPGADRVGAQLRDRVIAPSASLIASYHEGTSNRQVWNEVAVLSAFRVLDDQRAFQRRLDADQGLLTLVERGLLADGTWYEGENYHLFAHRGLWYGMQLLTAAGLSLPPSLGDRYAAGFITPFLGLLPDETLPSRRDSQYAVSIRQWRFAEWCELGFAHRADSRLAGLLSRLYDGSIARHSSARARSTADAERNEAPSSLSRADLSWRSVLMASAQPVDAGRWAPASTVLPSQGLAVLRREQGSVYVALEGGHSGSGHGHPDRLGVSLQTGDERWLQDPGTGSYVERTLHWYRSTLAHHAPLVNGASQPTAAATLLAFEERGGMGWMRKRAMIGHDIHATRTVVVCEGYCIDVLDWEPDASANAATDDITITLSLCGDASAVTPDGFAPATRPGAGRLEDGFDFLQQVESVEVDGTAMIDAVAINARGVPSQRARARLVLAANVPATLIKARVPGAPGCRETMRHVLELQGAAGRLVSVWYWQPSDALPAVERVVLNAMDVDAPLARVTSADGTTAVHGPAPHGWHIELLARHARSSVDLEGLIDMPTATADAEPDPAASRAAARALPLREVLAESDYLRTEQDWRESGSPTATVAVEADGPRVVVDVVAYTGVVVPPDGADNPLDNERAQVNADGVQWYWGASNGGWAQAALCTPSDDMVLMTRLLPGSWPLPEATWMALPDDGGWRARFEWRLADLPVAPDGTITFGLVVNERPPERVRRRGQLVLNGNRADPPSAAAYAYLRGDRQSPSHALRLRLRPERGPQLSGP</sequence>
<keyword evidence="4" id="KW-0456">Lyase</keyword>
<dbReference type="PANTHER" id="PTHR39210">
    <property type="entry name" value="HEPARIN-SULFATE LYASE"/>
    <property type="match status" value="1"/>
</dbReference>
<dbReference type="Gene3D" id="1.50.10.100">
    <property type="entry name" value="Chondroitin AC/alginate lyase"/>
    <property type="match status" value="1"/>
</dbReference>
<dbReference type="InterPro" id="IPR012480">
    <property type="entry name" value="Hepar_II_III_C"/>
</dbReference>
<organism evidence="6 7">
    <name type="scientific">Gemmatimonas groenlandica</name>
    <dbReference type="NCBI Taxonomy" id="2732249"/>
    <lineage>
        <taxon>Bacteria</taxon>
        <taxon>Pseudomonadati</taxon>
        <taxon>Gemmatimonadota</taxon>
        <taxon>Gemmatimonadia</taxon>
        <taxon>Gemmatimonadales</taxon>
        <taxon>Gemmatimonadaceae</taxon>
        <taxon>Gemmatimonas</taxon>
    </lineage>
</organism>
<evidence type="ECO:0000259" key="5">
    <source>
        <dbReference type="Pfam" id="PF07940"/>
    </source>
</evidence>
<dbReference type="Pfam" id="PF07940">
    <property type="entry name" value="Hepar_II_III_C"/>
    <property type="match status" value="1"/>
</dbReference>
<dbReference type="RefSeq" id="WP_171224194.1">
    <property type="nucleotide sequence ID" value="NZ_CP053085.1"/>
</dbReference>
<keyword evidence="3" id="KW-0574">Periplasm</keyword>
<keyword evidence="2" id="KW-0732">Signal</keyword>
<dbReference type="EMBL" id="CP053085">
    <property type="protein sequence ID" value="QJR34766.1"/>
    <property type="molecule type" value="Genomic_DNA"/>
</dbReference>